<dbReference type="InterPro" id="IPR036291">
    <property type="entry name" value="NAD(P)-bd_dom_sf"/>
</dbReference>
<evidence type="ECO:0000256" key="2">
    <source>
        <dbReference type="ARBA" id="ARBA00023002"/>
    </source>
</evidence>
<gene>
    <name evidence="4" type="ORF">BDV28DRAFT_165037</name>
</gene>
<organism evidence="4 5">
    <name type="scientific">Aspergillus coremiiformis</name>
    <dbReference type="NCBI Taxonomy" id="138285"/>
    <lineage>
        <taxon>Eukaryota</taxon>
        <taxon>Fungi</taxon>
        <taxon>Dikarya</taxon>
        <taxon>Ascomycota</taxon>
        <taxon>Pezizomycotina</taxon>
        <taxon>Eurotiomycetes</taxon>
        <taxon>Eurotiomycetidae</taxon>
        <taxon>Eurotiales</taxon>
        <taxon>Aspergillaceae</taxon>
        <taxon>Aspergillus</taxon>
        <taxon>Aspergillus subgen. Circumdati</taxon>
    </lineage>
</organism>
<evidence type="ECO:0000256" key="1">
    <source>
        <dbReference type="ARBA" id="ARBA00022857"/>
    </source>
</evidence>
<dbReference type="Gene3D" id="3.90.25.10">
    <property type="entry name" value="UDP-galactose 4-epimerase, domain 1"/>
    <property type="match status" value="1"/>
</dbReference>
<dbReference type="SUPFAM" id="SSF51735">
    <property type="entry name" value="NAD(P)-binding Rossmann-fold domains"/>
    <property type="match status" value="1"/>
</dbReference>
<dbReference type="Gene3D" id="3.40.50.720">
    <property type="entry name" value="NAD(P)-binding Rossmann-like Domain"/>
    <property type="match status" value="1"/>
</dbReference>
<sequence>MSPVTVAIVGATGETGRSIVDALLQSPTDFGITALSRPSSMEKPENQKLREGGINVVAYDVHGPLEKLVDILTGVDVVISAVSYAGISDQIPLARAAKEAGVKRFVPSAYAPTTAPNGAVEMRDRDVFNYIKELHLPYTFIDVGWWYQGFIPRLPSGRTEYARFPNPFGDNPVMGDGNVIIALADLRDAGRYIARIIVDPRTLNKMVYAYTETMTANQIFDQAERNSEESVERQYVSETKLHAMIAEAQEVVKNKGASPVDILKLHMAQYQYSIGIKDQSSPEYADYLGYLSSKDLYPDFKAISFSDFMKDALDGKLRPLYS</sequence>
<dbReference type="Pfam" id="PF05368">
    <property type="entry name" value="NmrA"/>
    <property type="match status" value="1"/>
</dbReference>
<dbReference type="PANTHER" id="PTHR47706:SF9">
    <property type="entry name" value="NMRA-LIKE DOMAIN-CONTAINING PROTEIN-RELATED"/>
    <property type="match status" value="1"/>
</dbReference>
<dbReference type="AlphaFoldDB" id="A0A5N6ZFI1"/>
<dbReference type="Proteomes" id="UP000327118">
    <property type="component" value="Unassembled WGS sequence"/>
</dbReference>
<evidence type="ECO:0000313" key="5">
    <source>
        <dbReference type="Proteomes" id="UP000327118"/>
    </source>
</evidence>
<dbReference type="GO" id="GO:0016491">
    <property type="term" value="F:oxidoreductase activity"/>
    <property type="evidence" value="ECO:0007669"/>
    <property type="project" value="UniProtKB-KW"/>
</dbReference>
<evidence type="ECO:0000259" key="3">
    <source>
        <dbReference type="Pfam" id="PF05368"/>
    </source>
</evidence>
<reference evidence="5" key="1">
    <citation type="submission" date="2019-04" db="EMBL/GenBank/DDBJ databases">
        <title>Friends and foes A comparative genomics studyof 23 Aspergillus species from section Flavi.</title>
        <authorList>
            <consortium name="DOE Joint Genome Institute"/>
            <person name="Kjaerbolling I."/>
            <person name="Vesth T."/>
            <person name="Frisvad J.C."/>
            <person name="Nybo J.L."/>
            <person name="Theobald S."/>
            <person name="Kildgaard S."/>
            <person name="Isbrandt T."/>
            <person name="Kuo A."/>
            <person name="Sato A."/>
            <person name="Lyhne E.K."/>
            <person name="Kogle M.E."/>
            <person name="Wiebenga A."/>
            <person name="Kun R.S."/>
            <person name="Lubbers R.J."/>
            <person name="Makela M.R."/>
            <person name="Barry K."/>
            <person name="Chovatia M."/>
            <person name="Clum A."/>
            <person name="Daum C."/>
            <person name="Haridas S."/>
            <person name="He G."/>
            <person name="LaButti K."/>
            <person name="Lipzen A."/>
            <person name="Mondo S."/>
            <person name="Riley R."/>
            <person name="Salamov A."/>
            <person name="Simmons B.A."/>
            <person name="Magnuson J.K."/>
            <person name="Henrissat B."/>
            <person name="Mortensen U.H."/>
            <person name="Larsen T.O."/>
            <person name="Devries R.P."/>
            <person name="Grigoriev I.V."/>
            <person name="Machida M."/>
            <person name="Baker S.E."/>
            <person name="Andersen M.R."/>
        </authorList>
    </citation>
    <scope>NUCLEOTIDE SEQUENCE [LARGE SCALE GENOMIC DNA]</scope>
    <source>
        <strain evidence="5">CBS 553.77</strain>
    </source>
</reference>
<dbReference type="InterPro" id="IPR051609">
    <property type="entry name" value="NmrA/Isoflavone_reductase-like"/>
</dbReference>
<keyword evidence="5" id="KW-1185">Reference proteome</keyword>
<name>A0A5N6ZFI1_9EURO</name>
<proteinExistence type="predicted"/>
<feature type="domain" description="NmrA-like" evidence="3">
    <location>
        <begin position="5"/>
        <end position="244"/>
    </location>
</feature>
<protein>
    <recommendedName>
        <fullName evidence="3">NmrA-like domain-containing protein</fullName>
    </recommendedName>
</protein>
<keyword evidence="2" id="KW-0560">Oxidoreductase</keyword>
<dbReference type="OrthoDB" id="419598at2759"/>
<keyword evidence="1" id="KW-0521">NADP</keyword>
<dbReference type="EMBL" id="ML739039">
    <property type="protein sequence ID" value="KAE8356372.1"/>
    <property type="molecule type" value="Genomic_DNA"/>
</dbReference>
<dbReference type="PANTHER" id="PTHR47706">
    <property type="entry name" value="NMRA-LIKE FAMILY PROTEIN"/>
    <property type="match status" value="1"/>
</dbReference>
<accession>A0A5N6ZFI1</accession>
<dbReference type="InterPro" id="IPR008030">
    <property type="entry name" value="NmrA-like"/>
</dbReference>
<evidence type="ECO:0000313" key="4">
    <source>
        <dbReference type="EMBL" id="KAE8356372.1"/>
    </source>
</evidence>